<dbReference type="PANTHER" id="PTHR45436:SF5">
    <property type="entry name" value="SENSOR HISTIDINE KINASE TRCS"/>
    <property type="match status" value="1"/>
</dbReference>
<dbReference type="AlphaFoldDB" id="A0AA48GQ04"/>
<dbReference type="InterPro" id="IPR050428">
    <property type="entry name" value="TCS_sensor_his_kinase"/>
</dbReference>
<evidence type="ECO:0000256" key="3">
    <source>
        <dbReference type="ARBA" id="ARBA00022553"/>
    </source>
</evidence>
<dbReference type="SMART" id="SM00387">
    <property type="entry name" value="HATPase_c"/>
    <property type="match status" value="1"/>
</dbReference>
<evidence type="ECO:0000256" key="6">
    <source>
        <dbReference type="ARBA" id="ARBA00022777"/>
    </source>
</evidence>
<keyword evidence="3" id="KW-0597">Phosphoprotein</keyword>
<dbReference type="Proteomes" id="UP001238179">
    <property type="component" value="Chromosome"/>
</dbReference>
<organism evidence="10 11">
    <name type="scientific">Mesoterricola silvestris</name>
    <dbReference type="NCBI Taxonomy" id="2927979"/>
    <lineage>
        <taxon>Bacteria</taxon>
        <taxon>Pseudomonadati</taxon>
        <taxon>Acidobacteriota</taxon>
        <taxon>Holophagae</taxon>
        <taxon>Holophagales</taxon>
        <taxon>Holophagaceae</taxon>
        <taxon>Mesoterricola</taxon>
    </lineage>
</organism>
<name>A0AA48GQ04_9BACT</name>
<dbReference type="CDD" id="cd00082">
    <property type="entry name" value="HisKA"/>
    <property type="match status" value="1"/>
</dbReference>
<dbReference type="InterPro" id="IPR036097">
    <property type="entry name" value="HisK_dim/P_sf"/>
</dbReference>
<evidence type="ECO:0000256" key="8">
    <source>
        <dbReference type="SAM" id="Phobius"/>
    </source>
</evidence>
<evidence type="ECO:0000256" key="5">
    <source>
        <dbReference type="ARBA" id="ARBA00022692"/>
    </source>
</evidence>
<dbReference type="InterPro" id="IPR003594">
    <property type="entry name" value="HATPase_dom"/>
</dbReference>
<dbReference type="Gene3D" id="3.30.565.10">
    <property type="entry name" value="Histidine kinase-like ATPase, C-terminal domain"/>
    <property type="match status" value="1"/>
</dbReference>
<keyword evidence="6" id="KW-0418">Kinase</keyword>
<feature type="domain" description="Histidine kinase" evidence="9">
    <location>
        <begin position="340"/>
        <end position="543"/>
    </location>
</feature>
<dbReference type="PROSITE" id="PS50109">
    <property type="entry name" value="HIS_KIN"/>
    <property type="match status" value="1"/>
</dbReference>
<comment type="catalytic activity">
    <reaction evidence="1">
        <text>ATP + protein L-histidine = ADP + protein N-phospho-L-histidine.</text>
        <dbReference type="EC" id="2.7.13.3"/>
    </reaction>
</comment>
<dbReference type="InterPro" id="IPR003661">
    <property type="entry name" value="HisK_dim/P_dom"/>
</dbReference>
<keyword evidence="11" id="KW-1185">Reference proteome</keyword>
<dbReference type="RefSeq" id="WP_316414784.1">
    <property type="nucleotide sequence ID" value="NZ_AP027080.1"/>
</dbReference>
<evidence type="ECO:0000256" key="2">
    <source>
        <dbReference type="ARBA" id="ARBA00012438"/>
    </source>
</evidence>
<sequence length="543" mass="59900">MPFVQIARARPGTRRLRAALRILPGPRGSVWPLLVAWAVICAALAALPAWWLSDWKDLTLDRWFSATHTQAARLTQEWEHWTVGVPDFTTGDEPAMRAWLAREALVTALVDSDTGRVWLREGDRLRPSTDPEATREPADWARRALELAPVWTPRGARAVASRRGLVADAGTWWLVGAVDPLNRERCSIVAFHGKWCLIKAWVPGSPEVERWLQGTLKPGAAYRFGMVSGFKNSGNLKRPRTFSSFRRACKGDGEDRLEFTCPDTAPFRVDKELSQSFGGMWYAVLQMAPETYRAFWKAYLLRGLAAWSAYALLVLSSGLAVALVILGRNRERLLADRLASLTHSLKTPLAVLKLRCDTVLNPDLSRDMQEARLLEIRGEVDHLVRSIEGGLEEMRDRYSEGVQDRVDAAFFERMDEDLTPAFEAQGRVLEVYGAEVGLRCSASALRAALDTLVENALVHGRGRVVVKASRAEGGVRVDVTDEGEGIPPAVLEGLGRRAPACPAPGPGRGMGLLVLGQVARQEGWGLAFGREDAGFTARLELPG</sequence>
<keyword evidence="7 8" id="KW-1133">Transmembrane helix</keyword>
<dbReference type="SUPFAM" id="SSF47384">
    <property type="entry name" value="Homodimeric domain of signal transducing histidine kinase"/>
    <property type="match status" value="1"/>
</dbReference>
<keyword evidence="4" id="KW-0808">Transferase</keyword>
<dbReference type="Pfam" id="PF02518">
    <property type="entry name" value="HATPase_c"/>
    <property type="match status" value="1"/>
</dbReference>
<evidence type="ECO:0000259" key="9">
    <source>
        <dbReference type="PROSITE" id="PS50109"/>
    </source>
</evidence>
<dbReference type="EC" id="2.7.13.3" evidence="2"/>
<dbReference type="KEGG" id="msil:METEAL_10560"/>
<evidence type="ECO:0000256" key="4">
    <source>
        <dbReference type="ARBA" id="ARBA00022679"/>
    </source>
</evidence>
<gene>
    <name evidence="10" type="ORF">METEAL_10560</name>
</gene>
<reference evidence="11" key="1">
    <citation type="journal article" date="2023" name="Int. J. Syst. Evol. Microbiol.">
        <title>Mesoterricola silvestris gen. nov., sp. nov., Mesoterricola sediminis sp. nov., Geothrix oryzae sp. nov., Geothrix edaphica sp. nov., Geothrix rubra sp. nov., and Geothrix limicola sp. nov., six novel members of Acidobacteriota isolated from soils.</title>
        <authorList>
            <person name="Itoh H."/>
            <person name="Sugisawa Y."/>
            <person name="Mise K."/>
            <person name="Xu Z."/>
            <person name="Kuniyasu M."/>
            <person name="Ushijima N."/>
            <person name="Kawano K."/>
            <person name="Kobayashi E."/>
            <person name="Shiratori Y."/>
            <person name="Masuda Y."/>
            <person name="Senoo K."/>
        </authorList>
    </citation>
    <scope>NUCLEOTIDE SEQUENCE [LARGE SCALE GENOMIC DNA]</scope>
    <source>
        <strain evidence="11">W79</strain>
    </source>
</reference>
<evidence type="ECO:0000256" key="7">
    <source>
        <dbReference type="ARBA" id="ARBA00022989"/>
    </source>
</evidence>
<accession>A0AA48GQ04</accession>
<dbReference type="EMBL" id="AP027080">
    <property type="protein sequence ID" value="BDU71882.1"/>
    <property type="molecule type" value="Genomic_DNA"/>
</dbReference>
<feature type="transmembrane region" description="Helical" evidence="8">
    <location>
        <begin position="30"/>
        <end position="52"/>
    </location>
</feature>
<dbReference type="InterPro" id="IPR036890">
    <property type="entry name" value="HATPase_C_sf"/>
</dbReference>
<feature type="transmembrane region" description="Helical" evidence="8">
    <location>
        <begin position="307"/>
        <end position="327"/>
    </location>
</feature>
<evidence type="ECO:0000313" key="10">
    <source>
        <dbReference type="EMBL" id="BDU71882.1"/>
    </source>
</evidence>
<evidence type="ECO:0000313" key="11">
    <source>
        <dbReference type="Proteomes" id="UP001238179"/>
    </source>
</evidence>
<dbReference type="PANTHER" id="PTHR45436">
    <property type="entry name" value="SENSOR HISTIDINE KINASE YKOH"/>
    <property type="match status" value="1"/>
</dbReference>
<protein>
    <recommendedName>
        <fullName evidence="2">histidine kinase</fullName>
        <ecNumber evidence="2">2.7.13.3</ecNumber>
    </recommendedName>
</protein>
<dbReference type="SUPFAM" id="SSF55874">
    <property type="entry name" value="ATPase domain of HSP90 chaperone/DNA topoisomerase II/histidine kinase"/>
    <property type="match status" value="1"/>
</dbReference>
<dbReference type="GO" id="GO:0000155">
    <property type="term" value="F:phosphorelay sensor kinase activity"/>
    <property type="evidence" value="ECO:0007669"/>
    <property type="project" value="InterPro"/>
</dbReference>
<keyword evidence="5 8" id="KW-0812">Transmembrane</keyword>
<keyword evidence="8" id="KW-0472">Membrane</keyword>
<dbReference type="InterPro" id="IPR005467">
    <property type="entry name" value="His_kinase_dom"/>
</dbReference>
<evidence type="ECO:0000256" key="1">
    <source>
        <dbReference type="ARBA" id="ARBA00000085"/>
    </source>
</evidence>
<proteinExistence type="predicted"/>